<protein>
    <recommendedName>
        <fullName evidence="4">Pentapeptide repeat-containing protein</fullName>
    </recommendedName>
</protein>
<evidence type="ECO:0000313" key="2">
    <source>
        <dbReference type="EMBL" id="GAA3525963.1"/>
    </source>
</evidence>
<evidence type="ECO:0008006" key="4">
    <source>
        <dbReference type="Google" id="ProtNLM"/>
    </source>
</evidence>
<dbReference type="Gene3D" id="2.160.20.80">
    <property type="entry name" value="E3 ubiquitin-protein ligase SopA"/>
    <property type="match status" value="1"/>
</dbReference>
<dbReference type="SUPFAM" id="SSF141571">
    <property type="entry name" value="Pentapeptide repeat-like"/>
    <property type="match status" value="1"/>
</dbReference>
<proteinExistence type="predicted"/>
<dbReference type="InterPro" id="IPR001646">
    <property type="entry name" value="5peptide_repeat"/>
</dbReference>
<name>A0ABP6V0S7_9PSEU</name>
<dbReference type="EMBL" id="BAAAZN010000001">
    <property type="protein sequence ID" value="GAA3525963.1"/>
    <property type="molecule type" value="Genomic_DNA"/>
</dbReference>
<accession>A0ABP6V0S7</accession>
<dbReference type="Proteomes" id="UP001500689">
    <property type="component" value="Unassembled WGS sequence"/>
</dbReference>
<comment type="caution">
    <text evidence="2">The sequence shown here is derived from an EMBL/GenBank/DDBJ whole genome shotgun (WGS) entry which is preliminary data.</text>
</comment>
<keyword evidence="1" id="KW-0472">Membrane</keyword>
<dbReference type="PANTHER" id="PTHR14136:SF17">
    <property type="entry name" value="BTB_POZ DOMAIN-CONTAINING PROTEIN KCTD9"/>
    <property type="match status" value="1"/>
</dbReference>
<dbReference type="InterPro" id="IPR051082">
    <property type="entry name" value="Pentapeptide-BTB/POZ_domain"/>
</dbReference>
<organism evidence="2 3">
    <name type="scientific">Amycolatopsis ultiminotia</name>
    <dbReference type="NCBI Taxonomy" id="543629"/>
    <lineage>
        <taxon>Bacteria</taxon>
        <taxon>Bacillati</taxon>
        <taxon>Actinomycetota</taxon>
        <taxon>Actinomycetes</taxon>
        <taxon>Pseudonocardiales</taxon>
        <taxon>Pseudonocardiaceae</taxon>
        <taxon>Amycolatopsis</taxon>
    </lineage>
</organism>
<reference evidence="3" key="1">
    <citation type="journal article" date="2019" name="Int. J. Syst. Evol. Microbiol.">
        <title>The Global Catalogue of Microorganisms (GCM) 10K type strain sequencing project: providing services to taxonomists for standard genome sequencing and annotation.</title>
        <authorList>
            <consortium name="The Broad Institute Genomics Platform"/>
            <consortium name="The Broad Institute Genome Sequencing Center for Infectious Disease"/>
            <person name="Wu L."/>
            <person name="Ma J."/>
        </authorList>
    </citation>
    <scope>NUCLEOTIDE SEQUENCE [LARGE SCALE GENOMIC DNA]</scope>
    <source>
        <strain evidence="3">JCM 16898</strain>
    </source>
</reference>
<evidence type="ECO:0000256" key="1">
    <source>
        <dbReference type="SAM" id="Phobius"/>
    </source>
</evidence>
<dbReference type="RefSeq" id="WP_344854977.1">
    <property type="nucleotide sequence ID" value="NZ_BAAAZN010000001.1"/>
</dbReference>
<keyword evidence="1" id="KW-0812">Transmembrane</keyword>
<feature type="transmembrane region" description="Helical" evidence="1">
    <location>
        <begin position="58"/>
        <end position="79"/>
    </location>
</feature>
<feature type="transmembrane region" description="Helical" evidence="1">
    <location>
        <begin position="7"/>
        <end position="27"/>
    </location>
</feature>
<keyword evidence="3" id="KW-1185">Reference proteome</keyword>
<evidence type="ECO:0000313" key="3">
    <source>
        <dbReference type="Proteomes" id="UP001500689"/>
    </source>
</evidence>
<gene>
    <name evidence="2" type="ORF">GCM10022222_06140</name>
</gene>
<sequence>MTSDKWGALATGVLMAVVLGAVVWFVGVPVSEWAVGPPGEGLTRVEWLTAVNNARSTLLTGLTVVGGIVGAGFGARRYFLDRDKQRLEEDKHLIDRFDAAWGRLASEDPLIRANALRTLFRLMTDSERDRRPVLRSVCDLLRQRTSHPDDGQRAEADVIAAVDVLRERPRREDADPLDLTGVHLPGADLREAVLRGAHFGAESILASAKLSGSDLRDAVLTATDLTGADLDAARLAGATLDTAKLTSAVMTNISAAGASFFDATLRDADLSGADLRGANLRRAVLRGAKLDRADLTDADLTDADFTGADLGTALGLTRQALANAVTTAATTLPKA</sequence>
<dbReference type="PANTHER" id="PTHR14136">
    <property type="entry name" value="BTB_POZ DOMAIN-CONTAINING PROTEIN KCTD9"/>
    <property type="match status" value="1"/>
</dbReference>
<keyword evidence="1" id="KW-1133">Transmembrane helix</keyword>
<dbReference type="Pfam" id="PF00805">
    <property type="entry name" value="Pentapeptide"/>
    <property type="match status" value="4"/>
</dbReference>